<comment type="caution">
    <text evidence="2">The sequence shown here is derived from an EMBL/GenBank/DDBJ whole genome shotgun (WGS) entry which is preliminary data.</text>
</comment>
<feature type="non-terminal residue" evidence="2">
    <location>
        <position position="84"/>
    </location>
</feature>
<evidence type="ECO:0000313" key="3">
    <source>
        <dbReference type="Proteomes" id="UP001150925"/>
    </source>
</evidence>
<keyword evidence="1" id="KW-0812">Transmembrane</keyword>
<dbReference type="PANTHER" id="PTHR31970">
    <property type="match status" value="1"/>
</dbReference>
<dbReference type="Proteomes" id="UP001150925">
    <property type="component" value="Unassembled WGS sequence"/>
</dbReference>
<keyword evidence="1" id="KW-0472">Membrane</keyword>
<dbReference type="OrthoDB" id="5402974at2759"/>
<reference evidence="2" key="1">
    <citation type="submission" date="2022-07" db="EMBL/GenBank/DDBJ databases">
        <title>Phylogenomic reconstructions and comparative analyses of Kickxellomycotina fungi.</title>
        <authorList>
            <person name="Reynolds N.K."/>
            <person name="Stajich J.E."/>
            <person name="Barry K."/>
            <person name="Grigoriev I.V."/>
            <person name="Crous P."/>
            <person name="Smith M.E."/>
        </authorList>
    </citation>
    <scope>NUCLEOTIDE SEQUENCE</scope>
    <source>
        <strain evidence="2">RSA 1196</strain>
    </source>
</reference>
<evidence type="ECO:0000256" key="1">
    <source>
        <dbReference type="SAM" id="Phobius"/>
    </source>
</evidence>
<dbReference type="EMBL" id="JANBPY010002576">
    <property type="protein sequence ID" value="KAJ1954439.1"/>
    <property type="molecule type" value="Genomic_DNA"/>
</dbReference>
<dbReference type="AlphaFoldDB" id="A0A9W8ALM3"/>
<feature type="transmembrane region" description="Helical" evidence="1">
    <location>
        <begin position="41"/>
        <end position="68"/>
    </location>
</feature>
<sequence>MEDMARPTTPTVTSPKSRWRYIWENITWSEVSGGLGDLGTLIPILVSLSVTGQVSLTSSLFFGGLWNIITGFQFRIPMCVQPMK</sequence>
<dbReference type="GO" id="GO:0015098">
    <property type="term" value="F:molybdate ion transmembrane transporter activity"/>
    <property type="evidence" value="ECO:0007669"/>
    <property type="project" value="InterPro"/>
</dbReference>
<evidence type="ECO:0000313" key="2">
    <source>
        <dbReference type="EMBL" id="KAJ1954439.1"/>
    </source>
</evidence>
<proteinExistence type="predicted"/>
<dbReference type="Pfam" id="PF16983">
    <property type="entry name" value="MFS_MOT1"/>
    <property type="match status" value="1"/>
</dbReference>
<dbReference type="PANTHER" id="PTHR31970:SF9">
    <property type="entry name" value="MOLYBDATE TRANSPORTER 2"/>
    <property type="match status" value="1"/>
</dbReference>
<accession>A0A9W8ALM3</accession>
<keyword evidence="3" id="KW-1185">Reference proteome</keyword>
<protein>
    <submittedName>
        <fullName evidence="2">Uncharacterized protein</fullName>
    </submittedName>
</protein>
<keyword evidence="1" id="KW-1133">Transmembrane helix</keyword>
<gene>
    <name evidence="2" type="ORF">IWQ62_005757</name>
</gene>
<organism evidence="2 3">
    <name type="scientific">Dispira parvispora</name>
    <dbReference type="NCBI Taxonomy" id="1520584"/>
    <lineage>
        <taxon>Eukaryota</taxon>
        <taxon>Fungi</taxon>
        <taxon>Fungi incertae sedis</taxon>
        <taxon>Zoopagomycota</taxon>
        <taxon>Kickxellomycotina</taxon>
        <taxon>Dimargaritomycetes</taxon>
        <taxon>Dimargaritales</taxon>
        <taxon>Dimargaritaceae</taxon>
        <taxon>Dispira</taxon>
    </lineage>
</organism>
<dbReference type="InterPro" id="IPR031563">
    <property type="entry name" value="MOT1/MOT2"/>
</dbReference>
<name>A0A9W8ALM3_9FUNG</name>